<evidence type="ECO:0000256" key="3">
    <source>
        <dbReference type="ARBA" id="ARBA00022606"/>
    </source>
</evidence>
<feature type="transmembrane region" description="Helical" evidence="10">
    <location>
        <begin position="166"/>
        <end position="199"/>
    </location>
</feature>
<evidence type="ECO:0008006" key="13">
    <source>
        <dbReference type="Google" id="ProtNLM"/>
    </source>
</evidence>
<evidence type="ECO:0000256" key="1">
    <source>
        <dbReference type="ARBA" id="ARBA00004651"/>
    </source>
</evidence>
<feature type="transmembrane region" description="Helical" evidence="10">
    <location>
        <begin position="47"/>
        <end position="66"/>
    </location>
</feature>
<accession>A0ABQ7QPW4</accession>
<keyword evidence="6 10" id="KW-1133">Transmembrane helix</keyword>
<keyword evidence="3" id="KW-0716">Sensory transduction</keyword>
<name>A0ABQ7QPW4_PLUXY</name>
<reference evidence="11 12" key="1">
    <citation type="submission" date="2021-06" db="EMBL/GenBank/DDBJ databases">
        <title>A haploid diamondback moth (Plutella xylostella L.) genome assembly resolves 31 chromosomes and identifies a diamide resistance mutation.</title>
        <authorList>
            <person name="Ward C.M."/>
            <person name="Perry K.D."/>
            <person name="Baker G."/>
            <person name="Powis K."/>
            <person name="Heckel D.G."/>
            <person name="Baxter S.W."/>
        </authorList>
    </citation>
    <scope>NUCLEOTIDE SEQUENCE [LARGE SCALE GENOMIC DNA]</scope>
    <source>
        <strain evidence="11 12">LV</strain>
        <tissue evidence="11">Single pupa</tissue>
    </source>
</reference>
<evidence type="ECO:0000256" key="5">
    <source>
        <dbReference type="ARBA" id="ARBA00022725"/>
    </source>
</evidence>
<dbReference type="PANTHER" id="PTHR21137">
    <property type="entry name" value="ODORANT RECEPTOR"/>
    <property type="match status" value="1"/>
</dbReference>
<dbReference type="EMBL" id="JAHIBW010000010">
    <property type="protein sequence ID" value="KAG7307092.1"/>
    <property type="molecule type" value="Genomic_DNA"/>
</dbReference>
<proteinExistence type="predicted"/>
<comment type="caution">
    <text evidence="11">The sequence shown here is derived from an EMBL/GenBank/DDBJ whole genome shotgun (WGS) entry which is preliminary data.</text>
</comment>
<evidence type="ECO:0000256" key="8">
    <source>
        <dbReference type="ARBA" id="ARBA00023170"/>
    </source>
</evidence>
<gene>
    <name evidence="11" type="ORF">JYU34_007228</name>
</gene>
<keyword evidence="8" id="KW-0675">Receptor</keyword>
<keyword evidence="4 10" id="KW-0812">Transmembrane</keyword>
<feature type="transmembrane region" description="Helical" evidence="10">
    <location>
        <begin position="125"/>
        <end position="146"/>
    </location>
</feature>
<dbReference type="Pfam" id="PF02949">
    <property type="entry name" value="7tm_6"/>
    <property type="match status" value="1"/>
</dbReference>
<evidence type="ECO:0000256" key="6">
    <source>
        <dbReference type="ARBA" id="ARBA00022989"/>
    </source>
</evidence>
<evidence type="ECO:0000256" key="7">
    <source>
        <dbReference type="ARBA" id="ARBA00023136"/>
    </source>
</evidence>
<keyword evidence="12" id="KW-1185">Reference proteome</keyword>
<sequence length="239" mass="27964">MEPSKVLVSPGHKYFEFNLKFLFAVGLWPHKEWCRNKLELYKMYETNLHMLSVVYLIISSIGTYNIRGNMEILMSNLDKSLIGYVFVFKIFAFEIKRKELRSLVNDIMQSGDKITKKCEDRMTSLLMFVMILVTMIVSAFSMSALYDGEMTVEAWMPFDPLQSKKHLLMAAQILAVTFMPCALRGVGLQGIVCSVIMYFCEQLQDVQMKIRHLHYSPHRDEEVRQEFKDIVKKHVRLIR</sequence>
<evidence type="ECO:0000256" key="10">
    <source>
        <dbReference type="SAM" id="Phobius"/>
    </source>
</evidence>
<evidence type="ECO:0000256" key="9">
    <source>
        <dbReference type="ARBA" id="ARBA00023224"/>
    </source>
</evidence>
<keyword evidence="5" id="KW-0552">Olfaction</keyword>
<dbReference type="Proteomes" id="UP000823941">
    <property type="component" value="Chromosome 10"/>
</dbReference>
<keyword evidence="2" id="KW-1003">Cell membrane</keyword>
<dbReference type="PANTHER" id="PTHR21137:SF35">
    <property type="entry name" value="ODORANT RECEPTOR 19A-RELATED"/>
    <property type="match status" value="1"/>
</dbReference>
<evidence type="ECO:0000313" key="12">
    <source>
        <dbReference type="Proteomes" id="UP000823941"/>
    </source>
</evidence>
<evidence type="ECO:0000256" key="2">
    <source>
        <dbReference type="ARBA" id="ARBA00022475"/>
    </source>
</evidence>
<evidence type="ECO:0000313" key="11">
    <source>
        <dbReference type="EMBL" id="KAG7307092.1"/>
    </source>
</evidence>
<evidence type="ECO:0000256" key="4">
    <source>
        <dbReference type="ARBA" id="ARBA00022692"/>
    </source>
</evidence>
<protein>
    <recommendedName>
        <fullName evidence="13">Odorant receptor</fullName>
    </recommendedName>
</protein>
<keyword evidence="9" id="KW-0807">Transducer</keyword>
<comment type="subcellular location">
    <subcellularLocation>
        <location evidence="1">Cell membrane</location>
        <topology evidence="1">Multi-pass membrane protein</topology>
    </subcellularLocation>
</comment>
<dbReference type="InterPro" id="IPR004117">
    <property type="entry name" value="7tm6_olfct_rcpt"/>
</dbReference>
<organism evidence="11 12">
    <name type="scientific">Plutella xylostella</name>
    <name type="common">Diamondback moth</name>
    <name type="synonym">Plutella maculipennis</name>
    <dbReference type="NCBI Taxonomy" id="51655"/>
    <lineage>
        <taxon>Eukaryota</taxon>
        <taxon>Metazoa</taxon>
        <taxon>Ecdysozoa</taxon>
        <taxon>Arthropoda</taxon>
        <taxon>Hexapoda</taxon>
        <taxon>Insecta</taxon>
        <taxon>Pterygota</taxon>
        <taxon>Neoptera</taxon>
        <taxon>Endopterygota</taxon>
        <taxon>Lepidoptera</taxon>
        <taxon>Glossata</taxon>
        <taxon>Ditrysia</taxon>
        <taxon>Yponomeutoidea</taxon>
        <taxon>Plutellidae</taxon>
        <taxon>Plutella</taxon>
    </lineage>
</organism>
<keyword evidence="7 10" id="KW-0472">Membrane</keyword>